<sequence length="113" mass="12198">MTLTLDHEPTAWLRAQLQGIDDAQPGCRHIRTGRGVKLPAVFALWQPGFVTCHPCAAALLPATGSASDRTCDRCHRQCIPALGDPIHPAATQVGAILVLLGLCRQCLRREVPQ</sequence>
<dbReference type="AlphaFoldDB" id="A0AAU8DSN1"/>
<dbReference type="RefSeq" id="WP_353650090.1">
    <property type="nucleotide sequence ID" value="NZ_CP159218.1"/>
</dbReference>
<accession>A0AAU8DSN1</accession>
<reference evidence="1" key="1">
    <citation type="submission" date="2024-05" db="EMBL/GenBank/DDBJ databases">
        <authorList>
            <person name="Cai S.Y."/>
            <person name="Jin L.M."/>
            <person name="Li H.R."/>
        </authorList>
    </citation>
    <scope>NUCLEOTIDE SEQUENCE</scope>
    <source>
        <strain evidence="1">A5-74</strain>
    </source>
</reference>
<dbReference type="EMBL" id="CP159218">
    <property type="protein sequence ID" value="XCG64477.1"/>
    <property type="molecule type" value="Genomic_DNA"/>
</dbReference>
<gene>
    <name evidence="1" type="ORF">ABLG96_03820</name>
</gene>
<protein>
    <submittedName>
        <fullName evidence="1">Uncharacterized protein</fullName>
    </submittedName>
</protein>
<name>A0AAU8DSN1_9ACTN</name>
<organism evidence="1">
    <name type="scientific">Nakamurella sp. A5-74</name>
    <dbReference type="NCBI Taxonomy" id="3158264"/>
    <lineage>
        <taxon>Bacteria</taxon>
        <taxon>Bacillati</taxon>
        <taxon>Actinomycetota</taxon>
        <taxon>Actinomycetes</taxon>
        <taxon>Nakamurellales</taxon>
        <taxon>Nakamurellaceae</taxon>
        <taxon>Nakamurella</taxon>
    </lineage>
</organism>
<proteinExistence type="predicted"/>
<evidence type="ECO:0000313" key="1">
    <source>
        <dbReference type="EMBL" id="XCG64477.1"/>
    </source>
</evidence>